<evidence type="ECO:0000313" key="7">
    <source>
        <dbReference type="Proteomes" id="UP000800093"/>
    </source>
</evidence>
<evidence type="ECO:0000256" key="3">
    <source>
        <dbReference type="ARBA" id="ARBA00023242"/>
    </source>
</evidence>
<feature type="region of interest" description="Disordered" evidence="4">
    <location>
        <begin position="85"/>
        <end position="141"/>
    </location>
</feature>
<dbReference type="AlphaFoldDB" id="A0A9P4KC76"/>
<dbReference type="InterPro" id="IPR007219">
    <property type="entry name" value="XnlR_reg_dom"/>
</dbReference>
<dbReference type="PROSITE" id="PS50048">
    <property type="entry name" value="ZN2_CY6_FUNGAL_2"/>
    <property type="match status" value="1"/>
</dbReference>
<dbReference type="Pfam" id="PF00172">
    <property type="entry name" value="Zn_clus"/>
    <property type="match status" value="1"/>
</dbReference>
<name>A0A9P4KC76_9PLEO</name>
<dbReference type="EMBL" id="ML986611">
    <property type="protein sequence ID" value="KAF2265082.1"/>
    <property type="molecule type" value="Genomic_DNA"/>
</dbReference>
<dbReference type="OrthoDB" id="4898680at2759"/>
<feature type="domain" description="Zn(2)-C6 fungal-type" evidence="5">
    <location>
        <begin position="32"/>
        <end position="64"/>
    </location>
</feature>
<evidence type="ECO:0000259" key="5">
    <source>
        <dbReference type="PROSITE" id="PS50048"/>
    </source>
</evidence>
<evidence type="ECO:0000313" key="6">
    <source>
        <dbReference type="EMBL" id="KAF2265082.1"/>
    </source>
</evidence>
<dbReference type="PANTHER" id="PTHR31001">
    <property type="entry name" value="UNCHARACTERIZED TRANSCRIPTIONAL REGULATORY PROTEIN"/>
    <property type="match status" value="1"/>
</dbReference>
<dbReference type="GO" id="GO:0008270">
    <property type="term" value="F:zinc ion binding"/>
    <property type="evidence" value="ECO:0007669"/>
    <property type="project" value="InterPro"/>
</dbReference>
<dbReference type="GO" id="GO:0003677">
    <property type="term" value="F:DNA binding"/>
    <property type="evidence" value="ECO:0007669"/>
    <property type="project" value="InterPro"/>
</dbReference>
<feature type="compositionally biased region" description="Polar residues" evidence="4">
    <location>
        <begin position="112"/>
        <end position="133"/>
    </location>
</feature>
<comment type="subcellular location">
    <subcellularLocation>
        <location evidence="1">Nucleus</location>
    </subcellularLocation>
</comment>
<comment type="caution">
    <text evidence="6">The sequence shown here is derived from an EMBL/GenBank/DDBJ whole genome shotgun (WGS) entry which is preliminary data.</text>
</comment>
<dbReference type="InterPro" id="IPR001138">
    <property type="entry name" value="Zn2Cys6_DnaBD"/>
</dbReference>
<keyword evidence="7" id="KW-1185">Reference proteome</keyword>
<dbReference type="CDD" id="cd00067">
    <property type="entry name" value="GAL4"/>
    <property type="match status" value="1"/>
</dbReference>
<keyword evidence="2" id="KW-0479">Metal-binding</keyword>
<dbReference type="Gene3D" id="4.10.240.10">
    <property type="entry name" value="Zn(2)-C6 fungal-type DNA-binding domain"/>
    <property type="match status" value="1"/>
</dbReference>
<evidence type="ECO:0000256" key="1">
    <source>
        <dbReference type="ARBA" id="ARBA00004123"/>
    </source>
</evidence>
<dbReference type="Pfam" id="PF04082">
    <property type="entry name" value="Fungal_trans"/>
    <property type="match status" value="1"/>
</dbReference>
<dbReference type="GO" id="GO:0005634">
    <property type="term" value="C:nucleus"/>
    <property type="evidence" value="ECO:0007669"/>
    <property type="project" value="UniProtKB-SubCell"/>
</dbReference>
<sequence length="740" mass="83727">MSRTGLAPARLRMSHQNRRLNTNHRRNGKLQACEPCRKGKLRCDHMMPTCGRCARRARHNQCIYHPAPLTKASNIPATEALELNSSPSIASPSRPVDDTLSTIEFPPFEDVNTPTRAQRVNSLPAQTQDSSKYGNGFPDNLRRPLPDNQLRGDSISFLQTAAFVSHTAILTENEVSIGILPSSATQESVVPQSHIDKGAIVLAHLSGLPLFEKYIEKWFSLTRGVILIEPIVKIWSQGLWSIWHNILEAQKADGLRQMSAKIWSNTTKPLDRLLNRNTTPREFFARTTGEDLRWEVIGIIFTLVGMLAQTLQDGDPIFCSQEDPPVNRNALALEAYNAAECCVNFCTDFDIMNDIFLWLLYEYTVVYNSLHAKGSYCNWQKSGYLATALMAYGLHQEIKVDDKTPFFMAEFRKRLFICCYEVDKFTASFVGRPPRLPRQYCRIQLPLDLSDAQVMSDGLDLNDAVEELDGDGWNQRGMIQRCTFARIFAWNALITEEILEISLGFQSSEEIVLRAADIESRAVRLWENLPSFLRIDLKSPWDIGRAPIEMVFLAYIRLADLGHHFLLQRTLIKKVGTDSTKLLTVSREIFSFILVITNHRDTMRDFQMDFTQLLTMYGIPAAAVIGIELLHQEQNAALVANPLPRSDTIQDLSVFVACLGSTRPESGGYAACDRGRRFLRRILDTILDPAQPANTENASSVGGVDDTMFTTPLFQTGNDGDFMRWLESMEWEQDNWINFN</sequence>
<reference evidence="7" key="1">
    <citation type="journal article" date="2020" name="Stud. Mycol.">
        <title>101 Dothideomycetes genomes: A test case for predicting lifestyles and emergence of pathogens.</title>
        <authorList>
            <person name="Haridas S."/>
            <person name="Albert R."/>
            <person name="Binder M."/>
            <person name="Bloem J."/>
            <person name="LaButti K."/>
            <person name="Salamov A."/>
            <person name="Andreopoulos B."/>
            <person name="Baker S."/>
            <person name="Barry K."/>
            <person name="Bills G."/>
            <person name="Bluhm B."/>
            <person name="Cannon C."/>
            <person name="Castanera R."/>
            <person name="Culley D."/>
            <person name="Daum C."/>
            <person name="Ezra D."/>
            <person name="Gonzalez J."/>
            <person name="Henrissat B."/>
            <person name="Kuo A."/>
            <person name="Liang C."/>
            <person name="Lipzen A."/>
            <person name="Lutzoni F."/>
            <person name="Magnuson J."/>
            <person name="Mondo S."/>
            <person name="Nolan M."/>
            <person name="Ohm R."/>
            <person name="Pangilinan J."/>
            <person name="Park H.-J."/>
            <person name="Ramirez L."/>
            <person name="Alfaro M."/>
            <person name="Sun H."/>
            <person name="Tritt A."/>
            <person name="Yoshinaga Y."/>
            <person name="Zwiers L.-H."/>
            <person name="Turgeon B."/>
            <person name="Goodwin S."/>
            <person name="Spatafora J."/>
            <person name="Crous P."/>
            <person name="Grigoriev I."/>
        </authorList>
    </citation>
    <scope>NUCLEOTIDE SEQUENCE [LARGE SCALE GENOMIC DNA]</scope>
    <source>
        <strain evidence="7">CBS 304.66</strain>
    </source>
</reference>
<proteinExistence type="predicted"/>
<evidence type="ECO:0000256" key="2">
    <source>
        <dbReference type="ARBA" id="ARBA00022723"/>
    </source>
</evidence>
<dbReference type="PROSITE" id="PS00463">
    <property type="entry name" value="ZN2_CY6_FUNGAL_1"/>
    <property type="match status" value="1"/>
</dbReference>
<dbReference type="GO" id="GO:0006351">
    <property type="term" value="P:DNA-templated transcription"/>
    <property type="evidence" value="ECO:0007669"/>
    <property type="project" value="InterPro"/>
</dbReference>
<gene>
    <name evidence="6" type="ORF">CC78DRAFT_211996</name>
</gene>
<dbReference type="InterPro" id="IPR036864">
    <property type="entry name" value="Zn2-C6_fun-type_DNA-bd_sf"/>
</dbReference>
<dbReference type="GO" id="GO:0000981">
    <property type="term" value="F:DNA-binding transcription factor activity, RNA polymerase II-specific"/>
    <property type="evidence" value="ECO:0007669"/>
    <property type="project" value="InterPro"/>
</dbReference>
<protein>
    <recommendedName>
        <fullName evidence="5">Zn(2)-C6 fungal-type domain-containing protein</fullName>
    </recommendedName>
</protein>
<dbReference type="SMART" id="SM00066">
    <property type="entry name" value="GAL4"/>
    <property type="match status" value="1"/>
</dbReference>
<dbReference type="PANTHER" id="PTHR31001:SF40">
    <property type="entry name" value="ZN(II)2CYS6 TRANSCRIPTION FACTOR (EUROFUNG)"/>
    <property type="match status" value="1"/>
</dbReference>
<accession>A0A9P4KC76</accession>
<dbReference type="InterPro" id="IPR050613">
    <property type="entry name" value="Sec_Metabolite_Reg"/>
</dbReference>
<dbReference type="CDD" id="cd12148">
    <property type="entry name" value="fungal_TF_MHR"/>
    <property type="match status" value="1"/>
</dbReference>
<organism evidence="6 7">
    <name type="scientific">Lojkania enalia</name>
    <dbReference type="NCBI Taxonomy" id="147567"/>
    <lineage>
        <taxon>Eukaryota</taxon>
        <taxon>Fungi</taxon>
        <taxon>Dikarya</taxon>
        <taxon>Ascomycota</taxon>
        <taxon>Pezizomycotina</taxon>
        <taxon>Dothideomycetes</taxon>
        <taxon>Pleosporomycetidae</taxon>
        <taxon>Pleosporales</taxon>
        <taxon>Pleosporales incertae sedis</taxon>
        <taxon>Lojkania</taxon>
    </lineage>
</organism>
<keyword evidence="3" id="KW-0539">Nucleus</keyword>
<evidence type="ECO:0000256" key="4">
    <source>
        <dbReference type="SAM" id="MobiDB-lite"/>
    </source>
</evidence>
<dbReference type="SUPFAM" id="SSF57701">
    <property type="entry name" value="Zn2/Cys6 DNA-binding domain"/>
    <property type="match status" value="1"/>
</dbReference>
<dbReference type="Proteomes" id="UP000800093">
    <property type="component" value="Unassembled WGS sequence"/>
</dbReference>